<evidence type="ECO:0000256" key="6">
    <source>
        <dbReference type="PIRSR" id="PIRSR000350-4"/>
    </source>
</evidence>
<dbReference type="Gene3D" id="3.50.50.60">
    <property type="entry name" value="FAD/NAD(P)-binding domain"/>
    <property type="match status" value="2"/>
</dbReference>
<dbReference type="InterPro" id="IPR004099">
    <property type="entry name" value="Pyr_nucl-diS_OxRdtase_dimer"/>
</dbReference>
<name>A0A1H1SE06_9FLAO</name>
<dbReference type="SUPFAM" id="SSF55424">
    <property type="entry name" value="FAD/NAD-linked reductases, dimerisation (C-terminal) domain"/>
    <property type="match status" value="1"/>
</dbReference>
<dbReference type="SUPFAM" id="SSF51905">
    <property type="entry name" value="FAD/NAD(P)-binding domain"/>
    <property type="match status" value="1"/>
</dbReference>
<evidence type="ECO:0000256" key="1">
    <source>
        <dbReference type="ARBA" id="ARBA00007532"/>
    </source>
</evidence>
<evidence type="ECO:0000313" key="10">
    <source>
        <dbReference type="Proteomes" id="UP000198858"/>
    </source>
</evidence>
<dbReference type="PANTHER" id="PTHR43014:SF2">
    <property type="entry name" value="MERCURIC REDUCTASE"/>
    <property type="match status" value="1"/>
</dbReference>
<dbReference type="PANTHER" id="PTHR43014">
    <property type="entry name" value="MERCURIC REDUCTASE"/>
    <property type="match status" value="1"/>
</dbReference>
<gene>
    <name evidence="9" type="ORF">SAMN04488552_3238</name>
</gene>
<comment type="similarity">
    <text evidence="1">Belongs to the class-I pyridine nucleotide-disulfide oxidoreductase family.</text>
</comment>
<organism evidence="9 10">
    <name type="scientific">Christiangramia echinicola</name>
    <dbReference type="NCBI Taxonomy" id="279359"/>
    <lineage>
        <taxon>Bacteria</taxon>
        <taxon>Pseudomonadati</taxon>
        <taxon>Bacteroidota</taxon>
        <taxon>Flavobacteriia</taxon>
        <taxon>Flavobacteriales</taxon>
        <taxon>Flavobacteriaceae</taxon>
        <taxon>Christiangramia</taxon>
    </lineage>
</organism>
<dbReference type="InterPro" id="IPR023753">
    <property type="entry name" value="FAD/NAD-binding_dom"/>
</dbReference>
<dbReference type="Pfam" id="PF02852">
    <property type="entry name" value="Pyr_redox_dim"/>
    <property type="match status" value="1"/>
</dbReference>
<feature type="disulfide bond" description="Redox-active" evidence="6">
    <location>
        <begin position="40"/>
        <end position="45"/>
    </location>
</feature>
<evidence type="ECO:0000313" key="9">
    <source>
        <dbReference type="EMBL" id="SDS46172.1"/>
    </source>
</evidence>
<dbReference type="PRINTS" id="PR00411">
    <property type="entry name" value="PNDRDTASEI"/>
</dbReference>
<comment type="cofactor">
    <cofactor evidence="5">
        <name>FAD</name>
        <dbReference type="ChEBI" id="CHEBI:57692"/>
    </cofactor>
    <text evidence="5">Binds 1 FAD per subunit.</text>
</comment>
<accession>A0A1H1SE06</accession>
<dbReference type="EMBL" id="LT629745">
    <property type="protein sequence ID" value="SDS46172.1"/>
    <property type="molecule type" value="Genomic_DNA"/>
</dbReference>
<dbReference type="NCBIfam" id="NF004992">
    <property type="entry name" value="PRK06370.1-4"/>
    <property type="match status" value="1"/>
</dbReference>
<evidence type="ECO:0000256" key="3">
    <source>
        <dbReference type="ARBA" id="ARBA00022827"/>
    </source>
</evidence>
<evidence type="ECO:0000256" key="5">
    <source>
        <dbReference type="PIRSR" id="PIRSR000350-3"/>
    </source>
</evidence>
<protein>
    <submittedName>
        <fullName evidence="9">Pyruvate/2-oxoglutarate dehydrogenase complex, dihydrolipoamide dehydrogenase (E3) component</fullName>
    </submittedName>
</protein>
<evidence type="ECO:0000259" key="8">
    <source>
        <dbReference type="Pfam" id="PF07992"/>
    </source>
</evidence>
<feature type="domain" description="FAD/NAD(P)-binding" evidence="8">
    <location>
        <begin position="4"/>
        <end position="316"/>
    </location>
</feature>
<reference evidence="9 10" key="1">
    <citation type="submission" date="2016-10" db="EMBL/GenBank/DDBJ databases">
        <authorList>
            <person name="Varghese N."/>
            <person name="Submissions S."/>
        </authorList>
    </citation>
    <scope>NUCLEOTIDE SEQUENCE [LARGE SCALE GENOMIC DNA]</scope>
    <source>
        <strain evidence="9 10">Mar_2010_102</strain>
    </source>
</reference>
<feature type="domain" description="Pyridine nucleotide-disulphide oxidoreductase dimerisation" evidence="7">
    <location>
        <begin position="342"/>
        <end position="447"/>
    </location>
</feature>
<dbReference type="InterPro" id="IPR001100">
    <property type="entry name" value="Pyr_nuc-diS_OxRdtase"/>
</dbReference>
<dbReference type="GO" id="GO:0050660">
    <property type="term" value="F:flavin adenine dinucleotide binding"/>
    <property type="evidence" value="ECO:0007669"/>
    <property type="project" value="TreeGrafter"/>
</dbReference>
<keyword evidence="10" id="KW-1185">Reference proteome</keyword>
<keyword evidence="5" id="KW-0547">Nucleotide-binding</keyword>
<dbReference type="RefSeq" id="WP_089663812.1">
    <property type="nucleotide sequence ID" value="NZ_LT629745.1"/>
</dbReference>
<evidence type="ECO:0000256" key="2">
    <source>
        <dbReference type="ARBA" id="ARBA00022630"/>
    </source>
</evidence>
<evidence type="ECO:0000259" key="7">
    <source>
        <dbReference type="Pfam" id="PF02852"/>
    </source>
</evidence>
<evidence type="ECO:0000256" key="4">
    <source>
        <dbReference type="PIRSR" id="PIRSR000350-2"/>
    </source>
</evidence>
<dbReference type="Gene3D" id="3.30.390.30">
    <property type="match status" value="1"/>
</dbReference>
<dbReference type="InterPro" id="IPR016156">
    <property type="entry name" value="FAD/NAD-linked_Rdtase_dimer_sf"/>
</dbReference>
<dbReference type="InterPro" id="IPR036188">
    <property type="entry name" value="FAD/NAD-bd_sf"/>
</dbReference>
<dbReference type="PIRSF" id="PIRSF000350">
    <property type="entry name" value="Mercury_reductase_MerA"/>
    <property type="match status" value="1"/>
</dbReference>
<feature type="active site" description="Proton acceptor" evidence="4">
    <location>
        <position position="437"/>
    </location>
</feature>
<keyword evidence="9" id="KW-0670">Pyruvate</keyword>
<keyword evidence="5" id="KW-0520">NAD</keyword>
<dbReference type="Proteomes" id="UP000198858">
    <property type="component" value="Chromosome I"/>
</dbReference>
<sequence length="458" mass="50206">MRFDAIIIGTGQAGPSLAASMAKNGWKVAIIEKGDLGGTCVNVGCTPTKAYVASARRAFIAKNSAELGIEVNGNIQVKLKTIKERKDKIIEDSRNGLGKMLEENDHIQLIRGKGRFIDNNTVSVEGKTYKADKIFINVGAKPRIPDGFKEVDYLTNESILELEEIPEHLIIVGGGYIGLEFGQMFRRFGSKVTILDRGEQLLKKEDPEFGKAIQEIFENEGIEVRLNSECISAAINNGKIEVSVNCDESEINMQGTHLLMASGRGPNTSDLGLENTSVSLDERGYIKVNDELQTSAANIWALGDCNGQGAFTHTAYNDFQIVNSHLFEEKKRKLSDRFTCYAAFIDPPLARVGMNATEIKNAGIKAKVASRPMKKIARAKEMGETQGMLKIYIEEETGMVLGATFLGTGADEYIHTVIDQMYAGQPFTIMRDAVHIHPTVSELIPTMLENPNPIGENG</sequence>
<dbReference type="Pfam" id="PF07992">
    <property type="entry name" value="Pyr_redox_2"/>
    <property type="match status" value="1"/>
</dbReference>
<feature type="binding site" evidence="5">
    <location>
        <begin position="173"/>
        <end position="180"/>
    </location>
    <ligand>
        <name>NAD(+)</name>
        <dbReference type="ChEBI" id="CHEBI:57540"/>
    </ligand>
</feature>
<dbReference type="GO" id="GO:0003955">
    <property type="term" value="F:NAD(P)H dehydrogenase (quinone) activity"/>
    <property type="evidence" value="ECO:0007669"/>
    <property type="project" value="TreeGrafter"/>
</dbReference>
<keyword evidence="3 5" id="KW-0274">FAD</keyword>
<feature type="binding site" evidence="5">
    <location>
        <position position="114"/>
    </location>
    <ligand>
        <name>FAD</name>
        <dbReference type="ChEBI" id="CHEBI:57692"/>
    </ligand>
</feature>
<dbReference type="AlphaFoldDB" id="A0A1H1SE06"/>
<feature type="binding site" evidence="5">
    <location>
        <position position="263"/>
    </location>
    <ligand>
        <name>NAD(+)</name>
        <dbReference type="ChEBI" id="CHEBI:57540"/>
    </ligand>
</feature>
<dbReference type="STRING" id="1250231.SAMN04488552_3238"/>
<feature type="binding site" evidence="5">
    <location>
        <position position="304"/>
    </location>
    <ligand>
        <name>FAD</name>
        <dbReference type="ChEBI" id="CHEBI:57692"/>
    </ligand>
</feature>
<keyword evidence="2" id="KW-0285">Flavoprotein</keyword>
<dbReference type="PRINTS" id="PR00368">
    <property type="entry name" value="FADPNR"/>
</dbReference>
<proteinExistence type="inferred from homology"/>
<feature type="binding site" evidence="5">
    <location>
        <position position="49"/>
    </location>
    <ligand>
        <name>FAD</name>
        <dbReference type="ChEBI" id="CHEBI:57692"/>
    </ligand>
</feature>